<dbReference type="PANTHER" id="PTHR38839:SF7">
    <property type="entry name" value="TRANSCRIPTIONAL REGULATOR WHIB4"/>
    <property type="match status" value="1"/>
</dbReference>
<evidence type="ECO:0000256" key="12">
    <source>
        <dbReference type="ARBA" id="ARBA00023157"/>
    </source>
</evidence>
<keyword evidence="10" id="KW-0731">Sigma factor</keyword>
<keyword evidence="11" id="KW-0238">DNA-binding</keyword>
<dbReference type="InterPro" id="IPR013249">
    <property type="entry name" value="RNA_pol_sigma70_r4_t2"/>
</dbReference>
<dbReference type="GO" id="GO:0006352">
    <property type="term" value="P:DNA-templated transcription initiation"/>
    <property type="evidence" value="ECO:0007669"/>
    <property type="project" value="InterPro"/>
</dbReference>
<dbReference type="Pfam" id="PF02467">
    <property type="entry name" value="Whib"/>
    <property type="match status" value="1"/>
</dbReference>
<dbReference type="InterPro" id="IPR034768">
    <property type="entry name" value="4FE4S_WBL"/>
</dbReference>
<accession>A0A2N9AZW2</accession>
<evidence type="ECO:0000256" key="2">
    <source>
        <dbReference type="ARBA" id="ARBA00004496"/>
    </source>
</evidence>
<keyword evidence="12" id="KW-1015">Disulfide bond</keyword>
<dbReference type="GO" id="GO:0003677">
    <property type="term" value="F:DNA binding"/>
    <property type="evidence" value="ECO:0007669"/>
    <property type="project" value="UniProtKB-KW"/>
</dbReference>
<dbReference type="GO" id="GO:0045454">
    <property type="term" value="P:cell redox homeostasis"/>
    <property type="evidence" value="ECO:0007669"/>
    <property type="project" value="TreeGrafter"/>
</dbReference>
<gene>
    <name evidence="15" type="primary">whiB4_1</name>
    <name evidence="15" type="ORF">SCNRRL3882_0076</name>
</gene>
<evidence type="ECO:0000256" key="5">
    <source>
        <dbReference type="ARBA" id="ARBA00022485"/>
    </source>
</evidence>
<keyword evidence="13" id="KW-0804">Transcription</keyword>
<comment type="similarity">
    <text evidence="4">Belongs to the sigma-70 factor family. ECF subfamily.</text>
</comment>
<dbReference type="Gene3D" id="1.10.1740.10">
    <property type="match status" value="1"/>
</dbReference>
<dbReference type="AlphaFoldDB" id="A0A2N9AZW2"/>
<evidence type="ECO:0000256" key="3">
    <source>
        <dbReference type="ARBA" id="ARBA00006597"/>
    </source>
</evidence>
<dbReference type="GO" id="GO:0047134">
    <property type="term" value="F:protein-disulfide reductase [NAD(P)H] activity"/>
    <property type="evidence" value="ECO:0007669"/>
    <property type="project" value="TreeGrafter"/>
</dbReference>
<dbReference type="GO" id="GO:0005737">
    <property type="term" value="C:cytoplasm"/>
    <property type="evidence" value="ECO:0007669"/>
    <property type="project" value="UniProtKB-SubCell"/>
</dbReference>
<keyword evidence="16" id="KW-1185">Reference proteome</keyword>
<dbReference type="GO" id="GO:0016987">
    <property type="term" value="F:sigma factor activity"/>
    <property type="evidence" value="ECO:0007669"/>
    <property type="project" value="UniProtKB-KW"/>
</dbReference>
<dbReference type="GO" id="GO:0051539">
    <property type="term" value="F:4 iron, 4 sulfur cluster binding"/>
    <property type="evidence" value="ECO:0007669"/>
    <property type="project" value="UniProtKB-KW"/>
</dbReference>
<dbReference type="InterPro" id="IPR013324">
    <property type="entry name" value="RNA_pol_sigma_r3/r4-like"/>
</dbReference>
<evidence type="ECO:0000256" key="7">
    <source>
        <dbReference type="ARBA" id="ARBA00023004"/>
    </source>
</evidence>
<dbReference type="SUPFAM" id="SSF88946">
    <property type="entry name" value="Sigma2 domain of RNA polymerase sigma factors"/>
    <property type="match status" value="1"/>
</dbReference>
<dbReference type="InterPro" id="IPR013325">
    <property type="entry name" value="RNA_pol_sigma_r2"/>
</dbReference>
<dbReference type="GO" id="GO:0046872">
    <property type="term" value="F:metal ion binding"/>
    <property type="evidence" value="ECO:0007669"/>
    <property type="project" value="UniProtKB-KW"/>
</dbReference>
<dbReference type="SUPFAM" id="SSF88659">
    <property type="entry name" value="Sigma3 and sigma4 domains of RNA polymerase sigma factors"/>
    <property type="match status" value="1"/>
</dbReference>
<dbReference type="Proteomes" id="UP000235464">
    <property type="component" value="Chromosome I"/>
</dbReference>
<dbReference type="GO" id="GO:0045892">
    <property type="term" value="P:negative regulation of DNA-templated transcription"/>
    <property type="evidence" value="ECO:0007669"/>
    <property type="project" value="TreeGrafter"/>
</dbReference>
<evidence type="ECO:0000256" key="1">
    <source>
        <dbReference type="ARBA" id="ARBA00001966"/>
    </source>
</evidence>
<organism evidence="15 16">
    <name type="scientific">Streptomyces chartreusis NRRL 3882</name>
    <dbReference type="NCBI Taxonomy" id="1079985"/>
    <lineage>
        <taxon>Bacteria</taxon>
        <taxon>Bacillati</taxon>
        <taxon>Actinomycetota</taxon>
        <taxon>Actinomycetes</taxon>
        <taxon>Kitasatosporales</taxon>
        <taxon>Streptomycetaceae</taxon>
        <taxon>Streptomyces</taxon>
    </lineage>
</organism>
<dbReference type="Gene3D" id="1.10.10.10">
    <property type="entry name" value="Winged helix-like DNA-binding domain superfamily/Winged helix DNA-binding domain"/>
    <property type="match status" value="1"/>
</dbReference>
<reference evidence="16" key="1">
    <citation type="submission" date="2017-11" db="EMBL/GenBank/DDBJ databases">
        <authorList>
            <person name="Wibberg D."/>
        </authorList>
    </citation>
    <scope>NUCLEOTIDE SEQUENCE [LARGE SCALE GENOMIC DNA]</scope>
</reference>
<dbReference type="PROSITE" id="PS51674">
    <property type="entry name" value="4FE4S_WBL"/>
    <property type="match status" value="1"/>
</dbReference>
<dbReference type="InterPro" id="IPR014284">
    <property type="entry name" value="RNA_pol_sigma-70_dom"/>
</dbReference>
<dbReference type="InterPro" id="IPR036388">
    <property type="entry name" value="WH-like_DNA-bd_sf"/>
</dbReference>
<comment type="subcellular location">
    <subcellularLocation>
        <location evidence="2">Cytoplasm</location>
    </subcellularLocation>
</comment>
<evidence type="ECO:0000313" key="15">
    <source>
        <dbReference type="EMBL" id="SOR76592.1"/>
    </source>
</evidence>
<keyword evidence="8" id="KW-0411">Iron-sulfur</keyword>
<evidence type="ECO:0000313" key="16">
    <source>
        <dbReference type="Proteomes" id="UP000235464"/>
    </source>
</evidence>
<evidence type="ECO:0000256" key="13">
    <source>
        <dbReference type="ARBA" id="ARBA00023163"/>
    </source>
</evidence>
<evidence type="ECO:0000256" key="9">
    <source>
        <dbReference type="ARBA" id="ARBA00023015"/>
    </source>
</evidence>
<keyword evidence="6" id="KW-0479">Metal-binding</keyword>
<keyword evidence="7" id="KW-0408">Iron</keyword>
<evidence type="ECO:0000256" key="11">
    <source>
        <dbReference type="ARBA" id="ARBA00023125"/>
    </source>
</evidence>
<evidence type="ECO:0000256" key="6">
    <source>
        <dbReference type="ARBA" id="ARBA00022723"/>
    </source>
</evidence>
<evidence type="ECO:0000256" key="8">
    <source>
        <dbReference type="ARBA" id="ARBA00023014"/>
    </source>
</evidence>
<evidence type="ECO:0000256" key="4">
    <source>
        <dbReference type="ARBA" id="ARBA00010641"/>
    </source>
</evidence>
<keyword evidence="9" id="KW-0805">Transcription regulation</keyword>
<evidence type="ECO:0000259" key="14">
    <source>
        <dbReference type="PROSITE" id="PS51674"/>
    </source>
</evidence>
<proteinExistence type="inferred from homology"/>
<dbReference type="InterPro" id="IPR003482">
    <property type="entry name" value="Whib"/>
</dbReference>
<protein>
    <submittedName>
        <fullName evidence="15">Transcriptional regulator WhiB4</fullName>
    </submittedName>
</protein>
<keyword evidence="5" id="KW-0004">4Fe-4S</keyword>
<name>A0A2N9AZW2_STRCX</name>
<comment type="cofactor">
    <cofactor evidence="1">
        <name>[4Fe-4S] cluster</name>
        <dbReference type="ChEBI" id="CHEBI:49883"/>
    </cofactor>
</comment>
<dbReference type="NCBIfam" id="TIGR02937">
    <property type="entry name" value="sigma70-ECF"/>
    <property type="match status" value="1"/>
</dbReference>
<dbReference type="PANTHER" id="PTHR38839">
    <property type="entry name" value="TRANSCRIPTIONAL REGULATOR WHID-RELATED"/>
    <property type="match status" value="1"/>
</dbReference>
<comment type="similarity">
    <text evidence="3">Belongs to the WhiB family.</text>
</comment>
<dbReference type="Pfam" id="PF08281">
    <property type="entry name" value="Sigma70_r4_2"/>
    <property type="match status" value="1"/>
</dbReference>
<dbReference type="EMBL" id="LT963352">
    <property type="protein sequence ID" value="SOR76592.1"/>
    <property type="molecule type" value="Genomic_DNA"/>
</dbReference>
<sequence>MAEAAQNRAKAVCTGCPVRTECLADALDNRVKFGVWGGMTARERRALLRRLPTVTSWRRLLETARTEYERGVGTLTLDDDTVEPVRRVSGLKWRRPEDELAFLSVYKEQIKPLVGLLINAGASKHDAEDAAQSALEELAKKWYEVARPKPWLRTTASRMWLRAVRRVRPDELTDSVPEEGVVDHSADVVEKTDMNQLLRRLPPLQRMVMAFQIDGCSPSETAEALRMPAVNVRQNLRRARLNLARMLEEDEGGTQ</sequence>
<evidence type="ECO:0000256" key="10">
    <source>
        <dbReference type="ARBA" id="ARBA00023082"/>
    </source>
</evidence>
<feature type="domain" description="4Fe-4S Wbl-type" evidence="14">
    <location>
        <begin position="1"/>
        <end position="46"/>
    </location>
</feature>